<protein>
    <submittedName>
        <fullName evidence="1">Uncharacterized protein</fullName>
    </submittedName>
</protein>
<gene>
    <name evidence="1" type="ORF">MTR67_017960</name>
</gene>
<dbReference type="EMBL" id="CP133615">
    <property type="protein sequence ID" value="WMV24575.1"/>
    <property type="molecule type" value="Genomic_DNA"/>
</dbReference>
<dbReference type="AlphaFoldDB" id="A0AAF0QLH5"/>
<keyword evidence="2" id="KW-1185">Reference proteome</keyword>
<organism evidence="1 2">
    <name type="scientific">Solanum verrucosum</name>
    <dbReference type="NCBI Taxonomy" id="315347"/>
    <lineage>
        <taxon>Eukaryota</taxon>
        <taxon>Viridiplantae</taxon>
        <taxon>Streptophyta</taxon>
        <taxon>Embryophyta</taxon>
        <taxon>Tracheophyta</taxon>
        <taxon>Spermatophyta</taxon>
        <taxon>Magnoliopsida</taxon>
        <taxon>eudicotyledons</taxon>
        <taxon>Gunneridae</taxon>
        <taxon>Pentapetalae</taxon>
        <taxon>asterids</taxon>
        <taxon>lamiids</taxon>
        <taxon>Solanales</taxon>
        <taxon>Solanaceae</taxon>
        <taxon>Solanoideae</taxon>
        <taxon>Solaneae</taxon>
        <taxon>Solanum</taxon>
    </lineage>
</organism>
<accession>A0AAF0QLH5</accession>
<sequence>MPKDVSVVHASPSAKLRIGSTNTLTIVQVESGLRHSYHRKYNSKEEQGFHTAEVCEGHCVVDSSVTTKLVTRKDRCGDTVQVNTERCRAYAAWTKHGRLKWKRCLTRTWGAPKGSVYRRRLRAARAIEVHSVPNAELYADWDKVKFDEDKGMVGIDVTSKDAYIPVQSSRVTRGDRRGDTVQVNTGRCRADAAWTKHGRWKCKRHASVFNRSSKEFQHTCIRNYGVKPQGDRLQVFVGVVCHRDNDLLRCVRV</sequence>
<name>A0AAF0QLH5_SOLVR</name>
<evidence type="ECO:0000313" key="2">
    <source>
        <dbReference type="Proteomes" id="UP001234989"/>
    </source>
</evidence>
<dbReference type="Proteomes" id="UP001234989">
    <property type="component" value="Chromosome 4"/>
</dbReference>
<reference evidence="1" key="1">
    <citation type="submission" date="2023-08" db="EMBL/GenBank/DDBJ databases">
        <title>A de novo genome assembly of Solanum verrucosum Schlechtendal, a Mexican diploid species geographically isolated from the other diploid A-genome species in potato relatives.</title>
        <authorList>
            <person name="Hosaka K."/>
        </authorList>
    </citation>
    <scope>NUCLEOTIDE SEQUENCE</scope>
    <source>
        <tissue evidence="1">Young leaves</tissue>
    </source>
</reference>
<proteinExistence type="predicted"/>
<evidence type="ECO:0000313" key="1">
    <source>
        <dbReference type="EMBL" id="WMV24575.1"/>
    </source>
</evidence>